<feature type="region of interest" description="Disordered" evidence="1">
    <location>
        <begin position="1"/>
        <end position="23"/>
    </location>
</feature>
<evidence type="ECO:0000313" key="2">
    <source>
        <dbReference type="EMBL" id="CAA7401555.1"/>
    </source>
</evidence>
<feature type="region of interest" description="Disordered" evidence="1">
    <location>
        <begin position="75"/>
        <end position="97"/>
    </location>
</feature>
<accession>A0A7I8KX25</accession>
<gene>
    <name evidence="2" type="ORF">SI8410_09012233</name>
</gene>
<feature type="region of interest" description="Disordered" evidence="1">
    <location>
        <begin position="38"/>
        <end position="63"/>
    </location>
</feature>
<organism evidence="2 3">
    <name type="scientific">Spirodela intermedia</name>
    <name type="common">Intermediate duckweed</name>
    <dbReference type="NCBI Taxonomy" id="51605"/>
    <lineage>
        <taxon>Eukaryota</taxon>
        <taxon>Viridiplantae</taxon>
        <taxon>Streptophyta</taxon>
        <taxon>Embryophyta</taxon>
        <taxon>Tracheophyta</taxon>
        <taxon>Spermatophyta</taxon>
        <taxon>Magnoliopsida</taxon>
        <taxon>Liliopsida</taxon>
        <taxon>Araceae</taxon>
        <taxon>Lemnoideae</taxon>
        <taxon>Spirodela</taxon>
    </lineage>
</organism>
<feature type="compositionally biased region" description="Basic and acidic residues" evidence="1">
    <location>
        <begin position="1"/>
        <end position="16"/>
    </location>
</feature>
<dbReference type="Proteomes" id="UP000663760">
    <property type="component" value="Chromosome 9"/>
</dbReference>
<proteinExistence type="predicted"/>
<evidence type="ECO:0000256" key="1">
    <source>
        <dbReference type="SAM" id="MobiDB-lite"/>
    </source>
</evidence>
<name>A0A7I8KX25_SPIIN</name>
<evidence type="ECO:0000313" key="3">
    <source>
        <dbReference type="Proteomes" id="UP000663760"/>
    </source>
</evidence>
<dbReference type="EMBL" id="LR746272">
    <property type="protein sequence ID" value="CAA7401555.1"/>
    <property type="molecule type" value="Genomic_DNA"/>
</dbReference>
<keyword evidence="3" id="KW-1185">Reference proteome</keyword>
<sequence length="174" mass="19863">MHAAAEDLGIKMETKGEPPGLRTRGEVVVTVYEELPPFRRRPPERGCSRSRVPKPAPPRGGDRRAALLAYSQQLRKTNGEQDQMAQEKGNWRTQAIAAQRSAWASSIKSHSPPPHWQIPASSFGGCRRRLKTLLDRFPRVWRICGNLKCWRKNHHGDICQRRARIKTDTIKEPQ</sequence>
<feature type="compositionally biased region" description="Polar residues" evidence="1">
    <location>
        <begin position="75"/>
        <end position="84"/>
    </location>
</feature>
<reference evidence="2" key="1">
    <citation type="submission" date="2020-02" db="EMBL/GenBank/DDBJ databases">
        <authorList>
            <person name="Scholz U."/>
            <person name="Mascher M."/>
            <person name="Fiebig A."/>
        </authorList>
    </citation>
    <scope>NUCLEOTIDE SEQUENCE</scope>
</reference>
<protein>
    <submittedName>
        <fullName evidence="2">Uncharacterized protein</fullName>
    </submittedName>
</protein>
<dbReference type="AlphaFoldDB" id="A0A7I8KX25"/>